<feature type="transmembrane region" description="Helical" evidence="5">
    <location>
        <begin position="328"/>
        <end position="348"/>
    </location>
</feature>
<dbReference type="Ensembl" id="ENSECRT00000007907.1">
    <property type="protein sequence ID" value="ENSECRP00000007784.1"/>
    <property type="gene ID" value="ENSECRG00000003681.1"/>
</dbReference>
<evidence type="ECO:0000256" key="1">
    <source>
        <dbReference type="ARBA" id="ARBA00004141"/>
    </source>
</evidence>
<evidence type="ECO:0000259" key="6">
    <source>
        <dbReference type="PROSITE" id="PS50801"/>
    </source>
</evidence>
<dbReference type="InterPro" id="IPR011547">
    <property type="entry name" value="SLC26A/SulP_dom"/>
</dbReference>
<dbReference type="GO" id="GO:0016020">
    <property type="term" value="C:membrane"/>
    <property type="evidence" value="ECO:0007669"/>
    <property type="project" value="UniProtKB-SubCell"/>
</dbReference>
<dbReference type="GO" id="GO:0008271">
    <property type="term" value="F:secondary active sulfate transmembrane transporter activity"/>
    <property type="evidence" value="ECO:0007669"/>
    <property type="project" value="InterPro"/>
</dbReference>
<gene>
    <name evidence="7" type="primary">SLC26A3</name>
</gene>
<reference evidence="7" key="3">
    <citation type="submission" date="2025-09" db="UniProtKB">
        <authorList>
            <consortium name="Ensembl"/>
        </authorList>
    </citation>
    <scope>IDENTIFICATION</scope>
</reference>
<dbReference type="SUPFAM" id="SSF52091">
    <property type="entry name" value="SpoIIaa-like"/>
    <property type="match status" value="1"/>
</dbReference>
<dbReference type="Proteomes" id="UP000694620">
    <property type="component" value="Chromosome 1"/>
</dbReference>
<evidence type="ECO:0000256" key="2">
    <source>
        <dbReference type="ARBA" id="ARBA00022692"/>
    </source>
</evidence>
<evidence type="ECO:0000256" key="3">
    <source>
        <dbReference type="ARBA" id="ARBA00022989"/>
    </source>
</evidence>
<feature type="transmembrane region" description="Helical" evidence="5">
    <location>
        <begin position="360"/>
        <end position="377"/>
    </location>
</feature>
<reference evidence="7" key="2">
    <citation type="submission" date="2025-08" db="UniProtKB">
        <authorList>
            <consortium name="Ensembl"/>
        </authorList>
    </citation>
    <scope>IDENTIFICATION</scope>
</reference>
<evidence type="ECO:0000313" key="7">
    <source>
        <dbReference type="Ensembl" id="ENSECRP00000007784.1"/>
    </source>
</evidence>
<feature type="transmembrane region" description="Helical" evidence="5">
    <location>
        <begin position="397"/>
        <end position="418"/>
    </location>
</feature>
<dbReference type="Gene3D" id="3.30.750.24">
    <property type="entry name" value="STAS domain"/>
    <property type="match status" value="1"/>
</dbReference>
<proteinExistence type="predicted"/>
<keyword evidence="8" id="KW-1185">Reference proteome</keyword>
<accession>A0A8C4RWC5</accession>
<feature type="transmembrane region" description="Helical" evidence="5">
    <location>
        <begin position="132"/>
        <end position="149"/>
    </location>
</feature>
<dbReference type="PROSITE" id="PS01130">
    <property type="entry name" value="SLC26A"/>
    <property type="match status" value="1"/>
</dbReference>
<feature type="transmembrane region" description="Helical" evidence="5">
    <location>
        <begin position="169"/>
        <end position="190"/>
    </location>
</feature>
<dbReference type="InterPro" id="IPR018045">
    <property type="entry name" value="S04_transporter_CS"/>
</dbReference>
<dbReference type="InterPro" id="IPR002645">
    <property type="entry name" value="STAS_dom"/>
</dbReference>
<feature type="domain" description="STAS" evidence="6">
    <location>
        <begin position="510"/>
        <end position="695"/>
    </location>
</feature>
<dbReference type="InterPro" id="IPR036513">
    <property type="entry name" value="STAS_dom_sf"/>
</dbReference>
<keyword evidence="4 5" id="KW-0472">Membrane</keyword>
<dbReference type="InterPro" id="IPR001902">
    <property type="entry name" value="SLC26A/SulP_fam"/>
</dbReference>
<evidence type="ECO:0000256" key="5">
    <source>
        <dbReference type="SAM" id="Phobius"/>
    </source>
</evidence>
<keyword evidence="2 5" id="KW-0812">Transmembrane</keyword>
<organism evidence="7 8">
    <name type="scientific">Erpetoichthys calabaricus</name>
    <name type="common">Rope fish</name>
    <name type="synonym">Calamoichthys calabaricus</name>
    <dbReference type="NCBI Taxonomy" id="27687"/>
    <lineage>
        <taxon>Eukaryota</taxon>
        <taxon>Metazoa</taxon>
        <taxon>Chordata</taxon>
        <taxon>Craniata</taxon>
        <taxon>Vertebrata</taxon>
        <taxon>Euteleostomi</taxon>
        <taxon>Actinopterygii</taxon>
        <taxon>Polypteriformes</taxon>
        <taxon>Polypteridae</taxon>
        <taxon>Erpetoichthys</taxon>
    </lineage>
</organism>
<dbReference type="PANTHER" id="PTHR11814">
    <property type="entry name" value="SULFATE TRANSPORTER"/>
    <property type="match status" value="1"/>
</dbReference>
<dbReference type="Pfam" id="PF01740">
    <property type="entry name" value="STAS"/>
    <property type="match status" value="1"/>
</dbReference>
<feature type="transmembrane region" description="Helical" evidence="5">
    <location>
        <begin position="455"/>
        <end position="479"/>
    </location>
</feature>
<dbReference type="PROSITE" id="PS50801">
    <property type="entry name" value="STAS"/>
    <property type="match status" value="1"/>
</dbReference>
<evidence type="ECO:0000256" key="4">
    <source>
        <dbReference type="ARBA" id="ARBA00023136"/>
    </source>
</evidence>
<sequence>MIPPKYRQLTVSRPIYSEDLFKEEYEKVQRHHKTMLDHLKAYFSCSKQKAKSVALTLLPIASWLPAYRFKEWIVQDMISGVSTGLVSVLQGLGFALLASVPAGYGLYAAFYPILIYFFFGTSKHISVGPFPVLSLMVGAVVNNLVPTSINATDVTLNERRVTVASSVTFLVGIFQLGLGILQVGFIVIYLSQTLVSGFTCAAAVNVLISQLKFILGISIDSPSGPLSNIWVLRDIFTQLHKTNIADLVTSIIIMIVVFVVKELNDRYKAKLPVPIPIEVIMTIIACGVSYACDFENIYNVDVVGTVVEGYQAPVAPDFEVLKNSVMDAFSMAIVGFAIAFSVAKVYSIKHDYVIDGNQELIAFGLSNMFCGSFKGFAASTSLSRSAVQESTGGKTQLAGLISALMSMIVILWIGFLLYPLQKSVLASLIVINLKGMLMQLREVPYLYRKDKPDCVVWIVSFIASVLLGLDIGLAVALGIELITVLFRTQYPRCEVLANIEGTEIYKDKKDYACVFEQEGVKIFRCPSPIFFANIDFFREKLTAAVGFNPLRILRKRNKALRKLKKLLKKGELQVTSVILANAVVLSESEDDLNPEELDKPVNCKDFPVEINWNDDLPANIQVPRIYLHSIVLDFSSVSFLDISALKGLKALLSHIEIQFYSPGYIIEKLEQCSFFDNEIKSSIFFLTIHDAMLHIQETHPQTTRVCWRSKVYQFAYEKPRECGKSSKCLREILFSAIDTDNLFLCCQQSSNPETKF</sequence>
<dbReference type="AlphaFoldDB" id="A0A8C4RWC5"/>
<dbReference type="Pfam" id="PF00916">
    <property type="entry name" value="Sulfate_transp"/>
    <property type="match status" value="1"/>
</dbReference>
<comment type="subcellular location">
    <subcellularLocation>
        <location evidence="1">Membrane</location>
        <topology evidence="1">Multi-pass membrane protein</topology>
    </subcellularLocation>
</comment>
<dbReference type="GeneTree" id="ENSGT01150000286920"/>
<name>A0A8C4RWC5_ERPCA</name>
<keyword evidence="3 5" id="KW-1133">Transmembrane helix</keyword>
<evidence type="ECO:0000313" key="8">
    <source>
        <dbReference type="Proteomes" id="UP000694620"/>
    </source>
</evidence>
<feature type="transmembrane region" description="Helical" evidence="5">
    <location>
        <begin position="239"/>
        <end position="260"/>
    </location>
</feature>
<reference evidence="7" key="1">
    <citation type="submission" date="2021-06" db="EMBL/GenBank/DDBJ databases">
        <authorList>
            <consortium name="Wellcome Sanger Institute Data Sharing"/>
        </authorList>
    </citation>
    <scope>NUCLEOTIDE SEQUENCE [LARGE SCALE GENOMIC DNA]</scope>
</reference>
<protein>
    <submittedName>
        <fullName evidence="7">Solute carrier family 26 member 3, tandem duplicate 2</fullName>
    </submittedName>
</protein>
<dbReference type="NCBIfam" id="TIGR00815">
    <property type="entry name" value="sulP"/>
    <property type="match status" value="1"/>
</dbReference>